<reference evidence="1 2" key="1">
    <citation type="submission" date="2014-11" db="EMBL/GenBank/DDBJ databases">
        <title>Comparative genomics of Methylobacterium species.</title>
        <authorList>
            <person name="Chaudhry V."/>
            <person name="Patil P.B."/>
        </authorList>
    </citation>
    <scope>NUCLEOTIDE SEQUENCE [LARGE SCALE GENOMIC DNA]</scope>
    <source>
        <strain evidence="1 2">SE3.6</strain>
    </source>
</reference>
<organism evidence="1 2">
    <name type="scientific">Methylobacterium indicum</name>
    <dbReference type="NCBI Taxonomy" id="1775910"/>
    <lineage>
        <taxon>Bacteria</taxon>
        <taxon>Pseudomonadati</taxon>
        <taxon>Pseudomonadota</taxon>
        <taxon>Alphaproteobacteria</taxon>
        <taxon>Hyphomicrobiales</taxon>
        <taxon>Methylobacteriaceae</taxon>
        <taxon>Methylobacterium</taxon>
    </lineage>
</organism>
<accession>A0ABR5HFD0</accession>
<evidence type="ECO:0000313" key="1">
    <source>
        <dbReference type="EMBL" id="KMO25279.1"/>
    </source>
</evidence>
<sequence>MSSSVTVMAAGAAPASSSAVNDNSASQGVPAVAGAVASMERSHGSVARESTMCGIVSVKLPAAFAGG</sequence>
<dbReference type="EMBL" id="JTHG01000059">
    <property type="protein sequence ID" value="KMO25279.1"/>
    <property type="molecule type" value="Genomic_DNA"/>
</dbReference>
<gene>
    <name evidence="1" type="ORF">QR79_08525</name>
</gene>
<keyword evidence="2" id="KW-1185">Reference proteome</keyword>
<proteinExistence type="predicted"/>
<dbReference type="Proteomes" id="UP000036471">
    <property type="component" value="Unassembled WGS sequence"/>
</dbReference>
<comment type="caution">
    <text evidence="1">The sequence shown here is derived from an EMBL/GenBank/DDBJ whole genome shotgun (WGS) entry which is preliminary data.</text>
</comment>
<name>A0ABR5HFD0_9HYPH</name>
<evidence type="ECO:0000313" key="2">
    <source>
        <dbReference type="Proteomes" id="UP000036471"/>
    </source>
</evidence>
<protein>
    <submittedName>
        <fullName evidence="1">Uncharacterized protein</fullName>
    </submittedName>
</protein>